<dbReference type="EMBL" id="DOYJ01000092">
    <property type="protein sequence ID" value="HCB75135.1"/>
    <property type="molecule type" value="Genomic_DNA"/>
</dbReference>
<dbReference type="InterPro" id="IPR050491">
    <property type="entry name" value="AmpC-like"/>
</dbReference>
<dbReference type="SUPFAM" id="SSF56601">
    <property type="entry name" value="beta-lactamase/transpeptidase-like"/>
    <property type="match status" value="1"/>
</dbReference>
<evidence type="ECO:0000313" key="3">
    <source>
        <dbReference type="Proteomes" id="UP000262699"/>
    </source>
</evidence>
<reference evidence="2 3" key="1">
    <citation type="journal article" date="2018" name="Nat. Biotechnol.">
        <title>A standardized bacterial taxonomy based on genome phylogeny substantially revises the tree of life.</title>
        <authorList>
            <person name="Parks D.H."/>
            <person name="Chuvochina M."/>
            <person name="Waite D.W."/>
            <person name="Rinke C."/>
            <person name="Skarshewski A."/>
            <person name="Chaumeil P.A."/>
            <person name="Hugenholtz P."/>
        </authorList>
    </citation>
    <scope>NUCLEOTIDE SEQUENCE [LARGE SCALE GENOMIC DNA]</scope>
    <source>
        <strain evidence="2">UBA9015</strain>
    </source>
</reference>
<protein>
    <recommendedName>
        <fullName evidence="1">Beta-lactamase-related domain-containing protein</fullName>
    </recommendedName>
</protein>
<dbReference type="PANTHER" id="PTHR46825:SF9">
    <property type="entry name" value="BETA-LACTAMASE-RELATED DOMAIN-CONTAINING PROTEIN"/>
    <property type="match status" value="1"/>
</dbReference>
<dbReference type="Proteomes" id="UP000262699">
    <property type="component" value="Unassembled WGS sequence"/>
</dbReference>
<gene>
    <name evidence="2" type="ORF">DEP91_03035</name>
</gene>
<dbReference type="PANTHER" id="PTHR46825">
    <property type="entry name" value="D-ALANYL-D-ALANINE-CARBOXYPEPTIDASE/ENDOPEPTIDASE AMPH"/>
    <property type="match status" value="1"/>
</dbReference>
<feature type="domain" description="Beta-lactamase-related" evidence="1">
    <location>
        <begin position="46"/>
        <end position="333"/>
    </location>
</feature>
<dbReference type="InterPro" id="IPR001466">
    <property type="entry name" value="Beta-lactam-related"/>
</dbReference>
<evidence type="ECO:0000313" key="2">
    <source>
        <dbReference type="EMBL" id="HCB75135.1"/>
    </source>
</evidence>
<proteinExistence type="predicted"/>
<organism evidence="2 3">
    <name type="scientific">Sphingomonas bacterium</name>
    <dbReference type="NCBI Taxonomy" id="1895847"/>
    <lineage>
        <taxon>Bacteria</taxon>
        <taxon>Pseudomonadati</taxon>
        <taxon>Pseudomonadota</taxon>
        <taxon>Alphaproteobacteria</taxon>
        <taxon>Sphingomonadales</taxon>
        <taxon>Sphingomonadaceae</taxon>
        <taxon>Sphingomonas</taxon>
    </lineage>
</organism>
<name>A0A3D0W8R6_9SPHN</name>
<sequence length="352" mass="37764">MIDRRAFLLGSAALAANSTLSARGVGTGKRHAIDAIPLPGGFNGLIAYARKGRIEHLRTAGFADIEARQPFSSSSAIRWGSASKWLTSVAVLRLVEQGRLKLDAPIRTYLPQFRGDTGKSVQVQHLLSNTSGIPDLLTRQIASEPGLRTSTAPTAEIVTRFAGGDPSFAPGDGWDYAALNWAIVAQILEQVSGEPFPVLMERLVLRPLGMSGAGFVQSDQPPVPGLAAAYATVVPPVRKMTTVPAFLAASGNVAGTMKDAVRAAHGIFHGSLLSETSRLELLKIRWPAQEYALGGRVHPIGSDLWAWETGKVQGYRTHIAHRIDRSETIVVFNTTDMDQSLIGAWVETVARS</sequence>
<dbReference type="Pfam" id="PF00144">
    <property type="entry name" value="Beta-lactamase"/>
    <property type="match status" value="1"/>
</dbReference>
<accession>A0A3D0W8R6</accession>
<evidence type="ECO:0000259" key="1">
    <source>
        <dbReference type="Pfam" id="PF00144"/>
    </source>
</evidence>
<dbReference type="PROSITE" id="PS51318">
    <property type="entry name" value="TAT"/>
    <property type="match status" value="1"/>
</dbReference>
<dbReference type="AlphaFoldDB" id="A0A3D0W8R6"/>
<dbReference type="InterPro" id="IPR012338">
    <property type="entry name" value="Beta-lactam/transpept-like"/>
</dbReference>
<dbReference type="InterPro" id="IPR006311">
    <property type="entry name" value="TAT_signal"/>
</dbReference>
<dbReference type="Gene3D" id="3.40.710.10">
    <property type="entry name" value="DD-peptidase/beta-lactamase superfamily"/>
    <property type="match status" value="1"/>
</dbReference>
<comment type="caution">
    <text evidence="2">The sequence shown here is derived from an EMBL/GenBank/DDBJ whole genome shotgun (WGS) entry which is preliminary data.</text>
</comment>